<dbReference type="OrthoDB" id="6872146at2"/>
<comment type="caution">
    <text evidence="1">The sequence shown here is derived from an EMBL/GenBank/DDBJ whole genome shotgun (WGS) entry which is preliminary data.</text>
</comment>
<evidence type="ECO:0000313" key="1">
    <source>
        <dbReference type="EMBL" id="RAL17996.1"/>
    </source>
</evidence>
<gene>
    <name evidence="1" type="ORF">C5N92_10185</name>
</gene>
<dbReference type="RefSeq" id="WP_111750746.1">
    <property type="nucleotide sequence ID" value="NZ_PTPX01000019.1"/>
</dbReference>
<accession>A0A328BUU0</accession>
<proteinExistence type="predicted"/>
<evidence type="ECO:0000313" key="2">
    <source>
        <dbReference type="Proteomes" id="UP000248689"/>
    </source>
</evidence>
<reference evidence="2" key="1">
    <citation type="submission" date="2018-02" db="EMBL/GenBank/DDBJ databases">
        <title>Glaesserella australis sp. nov., isolated from the lungs of pigs.</title>
        <authorList>
            <person name="Turni C."/>
            <person name="Christensen H."/>
        </authorList>
    </citation>
    <scope>NUCLEOTIDE SEQUENCE [LARGE SCALE GENOMIC DNA]</scope>
    <source>
        <strain evidence="2">HS4635</strain>
    </source>
</reference>
<name>A0A328BUU0_9PAST</name>
<dbReference type="EMBL" id="PTPX01000019">
    <property type="protein sequence ID" value="RAL17996.1"/>
    <property type="molecule type" value="Genomic_DNA"/>
</dbReference>
<organism evidence="1 2">
    <name type="scientific">Glaesserella australis</name>
    <dbReference type="NCBI Taxonomy" id="2094024"/>
    <lineage>
        <taxon>Bacteria</taxon>
        <taxon>Pseudomonadati</taxon>
        <taxon>Pseudomonadota</taxon>
        <taxon>Gammaproteobacteria</taxon>
        <taxon>Pasteurellales</taxon>
        <taxon>Pasteurellaceae</taxon>
        <taxon>Glaesserella</taxon>
    </lineage>
</organism>
<dbReference type="Proteomes" id="UP000248689">
    <property type="component" value="Unassembled WGS sequence"/>
</dbReference>
<protein>
    <submittedName>
        <fullName evidence="1">Uncharacterized protein</fullName>
    </submittedName>
</protein>
<dbReference type="AlphaFoldDB" id="A0A328BUU0"/>
<sequence length="281" mass="33323">MNILTSYFNQKLFEAGLPDNLQIEYSLNYCQGDGVAFYGEIWSRDWVDLFKKVYPNQKRKHRMFERLVKSILEWENYYDYLTIIRNKFGYHYSHSNTMDLEAPCAEDLYFFHNVDTYKKWYFPQSKVHQYKALWDDFVADLSEYIRELSKRLAREGYRIIEATPSDKQVAYQFNTSNYRIELIAEPADFAFSPYDDPEDIKQFCESLIKGDTKYANVYAQVIDRNTGISLGDDYIGELTYSENDKTFSGYKRTLLKEAIQQARQKIVELSQQFSQIKPLAI</sequence>
<keyword evidence="2" id="KW-1185">Reference proteome</keyword>